<proteinExistence type="predicted"/>
<dbReference type="AlphaFoldDB" id="A0A4V6Q8G9"/>
<accession>A0A4V6Q8G9</accession>
<organism evidence="2 3">
    <name type="scientific">Kribbella kalugense</name>
    <dbReference type="NCBI Taxonomy" id="2512221"/>
    <lineage>
        <taxon>Bacteria</taxon>
        <taxon>Bacillati</taxon>
        <taxon>Actinomycetota</taxon>
        <taxon>Actinomycetes</taxon>
        <taxon>Propionibacteriales</taxon>
        <taxon>Kribbellaceae</taxon>
        <taxon>Kribbella</taxon>
    </lineage>
</organism>
<dbReference type="Gene3D" id="3.40.50.1820">
    <property type="entry name" value="alpha/beta hydrolase"/>
    <property type="match status" value="1"/>
</dbReference>
<dbReference type="Pfam" id="PF02230">
    <property type="entry name" value="Abhydrolase_2"/>
    <property type="match status" value="1"/>
</dbReference>
<dbReference type="RefSeq" id="WP_134115452.1">
    <property type="nucleotide sequence ID" value="NZ_SODF01000001.1"/>
</dbReference>
<dbReference type="InterPro" id="IPR003140">
    <property type="entry name" value="PLipase/COase/thioEstase"/>
</dbReference>
<sequence>MSEDPLRRPHVWLPGSSAPPLLLLHGTGGDEHDLLVLRAHLAPDAPVLSPRGTVLEQGMARFFRRLREGVFDEDDLRLRVDELAAFLTAAEEKYGVTAGAWLAVGFSNGANIASALLLRHPESLAGAVLLAAMVPFAADEPTDHALAGKRVLIVNGDSDPMATPAQTSRLAEQLRRRDADVELLSFDGGHTIDPGVLPEIRKFVEAGRAK</sequence>
<dbReference type="Proteomes" id="UP000295447">
    <property type="component" value="Unassembled WGS sequence"/>
</dbReference>
<keyword evidence="3" id="KW-1185">Reference proteome</keyword>
<dbReference type="InterPro" id="IPR029058">
    <property type="entry name" value="AB_hydrolase_fold"/>
</dbReference>
<reference evidence="2 3" key="1">
    <citation type="submission" date="2019-03" db="EMBL/GenBank/DDBJ databases">
        <title>Genomic Encyclopedia of Type Strains, Phase III (KMG-III): the genomes of soil and plant-associated and newly described type strains.</title>
        <authorList>
            <person name="Whitman W."/>
        </authorList>
    </citation>
    <scope>NUCLEOTIDE SEQUENCE [LARGE SCALE GENOMIC DNA]</scope>
    <source>
        <strain evidence="2 3">VKM Ac-2570</strain>
    </source>
</reference>
<evidence type="ECO:0000313" key="2">
    <source>
        <dbReference type="EMBL" id="TDW21994.1"/>
    </source>
</evidence>
<protein>
    <submittedName>
        <fullName evidence="2">Phospholipase/carboxylesterase</fullName>
    </submittedName>
</protein>
<name>A0A4V6Q8G9_9ACTN</name>
<comment type="caution">
    <text evidence="2">The sequence shown here is derived from an EMBL/GenBank/DDBJ whole genome shotgun (WGS) entry which is preliminary data.</text>
</comment>
<dbReference type="EMBL" id="SODF01000001">
    <property type="protein sequence ID" value="TDW21994.1"/>
    <property type="molecule type" value="Genomic_DNA"/>
</dbReference>
<evidence type="ECO:0000313" key="3">
    <source>
        <dbReference type="Proteomes" id="UP000295447"/>
    </source>
</evidence>
<dbReference type="OrthoDB" id="9780848at2"/>
<feature type="domain" description="Phospholipase/carboxylesterase/thioesterase" evidence="1">
    <location>
        <begin position="80"/>
        <end position="205"/>
    </location>
</feature>
<evidence type="ECO:0000259" key="1">
    <source>
        <dbReference type="Pfam" id="PF02230"/>
    </source>
</evidence>
<dbReference type="SUPFAM" id="SSF53474">
    <property type="entry name" value="alpha/beta-Hydrolases"/>
    <property type="match status" value="1"/>
</dbReference>
<gene>
    <name evidence="2" type="ORF">EV650_0825</name>
</gene>
<dbReference type="GO" id="GO:0016787">
    <property type="term" value="F:hydrolase activity"/>
    <property type="evidence" value="ECO:0007669"/>
    <property type="project" value="InterPro"/>
</dbReference>